<feature type="domain" description="FAD-binding PCMH-type" evidence="3">
    <location>
        <begin position="133"/>
        <end position="311"/>
    </location>
</feature>
<dbReference type="Pfam" id="PF08031">
    <property type="entry name" value="BBE"/>
    <property type="match status" value="1"/>
</dbReference>
<comment type="similarity">
    <text evidence="1">Belongs to the oxygen-dependent FAD-linked oxidoreductase family.</text>
</comment>
<dbReference type="InterPro" id="IPR016169">
    <property type="entry name" value="FAD-bd_PCMH_sub2"/>
</dbReference>
<gene>
    <name evidence="4" type="ORF">VP1G_00787</name>
</gene>
<evidence type="ECO:0000259" key="3">
    <source>
        <dbReference type="PROSITE" id="PS51387"/>
    </source>
</evidence>
<keyword evidence="5" id="KW-1185">Reference proteome</keyword>
<accession>A0A194UNA7</accession>
<dbReference type="InterPro" id="IPR006094">
    <property type="entry name" value="Oxid_FAD_bind_N"/>
</dbReference>
<reference evidence="5" key="1">
    <citation type="submission" date="2014-12" db="EMBL/GenBank/DDBJ databases">
        <title>Genome Sequence of Valsa Canker Pathogens Uncovers a Specific Adaption of Colonization on Woody Bark.</title>
        <authorList>
            <person name="Yin Z."/>
            <person name="Liu H."/>
            <person name="Gao X."/>
            <person name="Li Z."/>
            <person name="Song N."/>
            <person name="Ke X."/>
            <person name="Dai Q."/>
            <person name="Wu Y."/>
            <person name="Sun Y."/>
            <person name="Xu J.-R."/>
            <person name="Kang Z.K."/>
            <person name="Wang L."/>
            <person name="Huang L."/>
        </authorList>
    </citation>
    <scope>NUCLEOTIDE SEQUENCE [LARGE SCALE GENOMIC DNA]</scope>
    <source>
        <strain evidence="5">SXYL134</strain>
    </source>
</reference>
<dbReference type="GO" id="GO:0016491">
    <property type="term" value="F:oxidoreductase activity"/>
    <property type="evidence" value="ECO:0007669"/>
    <property type="project" value="UniProtKB-KW"/>
</dbReference>
<dbReference type="PROSITE" id="PS51387">
    <property type="entry name" value="FAD_PCMH"/>
    <property type="match status" value="1"/>
</dbReference>
<dbReference type="Pfam" id="PF01565">
    <property type="entry name" value="FAD_binding_4"/>
    <property type="match status" value="1"/>
</dbReference>
<dbReference type="OrthoDB" id="9983560at2759"/>
<proteinExistence type="inferred from homology"/>
<dbReference type="PANTHER" id="PTHR13878:SF91">
    <property type="entry name" value="FAD BINDING DOMAIN PROTEIN (AFU_ORTHOLOGUE AFUA_6G12070)-RELATED"/>
    <property type="match status" value="1"/>
</dbReference>
<dbReference type="InterPro" id="IPR036318">
    <property type="entry name" value="FAD-bd_PCMH-like_sf"/>
</dbReference>
<dbReference type="GO" id="GO:0071949">
    <property type="term" value="F:FAD binding"/>
    <property type="evidence" value="ECO:0007669"/>
    <property type="project" value="InterPro"/>
</dbReference>
<dbReference type="Proteomes" id="UP000078576">
    <property type="component" value="Unassembled WGS sequence"/>
</dbReference>
<organism evidence="4 5">
    <name type="scientific">Cytospora mali</name>
    <name type="common">Apple Valsa canker fungus</name>
    <name type="synonym">Valsa mali</name>
    <dbReference type="NCBI Taxonomy" id="578113"/>
    <lineage>
        <taxon>Eukaryota</taxon>
        <taxon>Fungi</taxon>
        <taxon>Dikarya</taxon>
        <taxon>Ascomycota</taxon>
        <taxon>Pezizomycotina</taxon>
        <taxon>Sordariomycetes</taxon>
        <taxon>Sordariomycetidae</taxon>
        <taxon>Diaporthales</taxon>
        <taxon>Cytosporaceae</taxon>
        <taxon>Cytospora</taxon>
    </lineage>
</organism>
<keyword evidence="2" id="KW-0560">Oxidoreductase</keyword>
<dbReference type="STRING" id="694573.A0A194UNA7"/>
<dbReference type="InterPro" id="IPR050432">
    <property type="entry name" value="FAD-linked_Oxidoreductases_BP"/>
</dbReference>
<dbReference type="PANTHER" id="PTHR13878">
    <property type="entry name" value="GULONOLACTONE OXIDASE"/>
    <property type="match status" value="1"/>
</dbReference>
<evidence type="ECO:0000313" key="5">
    <source>
        <dbReference type="Proteomes" id="UP000078576"/>
    </source>
</evidence>
<name>A0A194UNA7_CYTMA</name>
<protein>
    <submittedName>
        <fullName evidence="4">6-hydroxy-D-nicotine oxidase</fullName>
    </submittedName>
</protein>
<dbReference type="EMBL" id="KN714668">
    <property type="protein sequence ID" value="KUI53150.1"/>
    <property type="molecule type" value="Genomic_DNA"/>
</dbReference>
<dbReference type="InterPro" id="IPR016166">
    <property type="entry name" value="FAD-bd_PCMH"/>
</dbReference>
<dbReference type="Gene3D" id="3.30.465.10">
    <property type="match status" value="2"/>
</dbReference>
<dbReference type="InterPro" id="IPR012951">
    <property type="entry name" value="BBE"/>
</dbReference>
<evidence type="ECO:0000313" key="4">
    <source>
        <dbReference type="EMBL" id="KUI53150.1"/>
    </source>
</evidence>
<evidence type="ECO:0000256" key="1">
    <source>
        <dbReference type="ARBA" id="ARBA00005466"/>
    </source>
</evidence>
<evidence type="ECO:0000256" key="2">
    <source>
        <dbReference type="ARBA" id="ARBA00023002"/>
    </source>
</evidence>
<dbReference type="AlphaFoldDB" id="A0A194UNA7"/>
<sequence>MEVHLSAMGHRRSTATLTALLNGTLGAFAAATATYDVRSNTSSQCRYLPGDAQWPGEAAWAQLNVTVGGRLVAGKPLGQSCFEADFNVTKCDAIKSEWTDVQPYITDPVNIMSPYWVNNSCNPFFGPNSTCTLGDLANYAIRVEDPQDAAAGVNFAQKKNIRLTIKNTGHDVLGRSGGKGSLGLWTHNLKNITFLEYSSPNYTGPAARLGAGVEYSDVQQIASKNGLRVLGGSCPTVGIVGGFTQGGGHGPLAAAYGLGADQVLEWEVVTADGQHTTASPAQNPDLFWAMRGGGPGNYAVALSVTVKAYSDGPVAGAGFRLVKDIDNSYWEAISAFLRYLLVLDTIKGYMSGFTITATAFELGFTLRPDATSAENATAPLAPLMAELDALNVTLTNYTAILSDNYADWFDTWAARLTSATNVGGGGRLIPRAAVRDNLTAVVGVLRDIIENSTEVGGIGISGLAVNVTEARVGPAAAPGASAVLPAWRDALFQLIFAYRIATDADWDTLSTGQAFANEKQDELRAVTPGGGAYMNEATWDNPNWKEDYFGSNYARLLAIKAEYDPNNLFWAEAAVGSDVSWVIAADGRLCKP</sequence>
<dbReference type="SUPFAM" id="SSF56176">
    <property type="entry name" value="FAD-binding/transporter-associated domain-like"/>
    <property type="match status" value="1"/>
</dbReference>